<dbReference type="InterPro" id="IPR018905">
    <property type="entry name" value="A-galactase_NEW3"/>
</dbReference>
<dbReference type="Gene3D" id="2.60.40.10">
    <property type="entry name" value="Immunoglobulins"/>
    <property type="match status" value="1"/>
</dbReference>
<evidence type="ECO:0000259" key="2">
    <source>
        <dbReference type="Pfam" id="PF10633"/>
    </source>
</evidence>
<dbReference type="GeneID" id="16572965"/>
<dbReference type="Proteomes" id="UP000266720">
    <property type="component" value="Chromosome"/>
</dbReference>
<evidence type="ECO:0000313" key="3">
    <source>
        <dbReference type="EMBL" id="AJB42446.1"/>
    </source>
</evidence>
<dbReference type="InterPro" id="IPR008969">
    <property type="entry name" value="CarboxyPept-like_regulatory"/>
</dbReference>
<dbReference type="GeneID" id="25406806"/>
<dbReference type="KEGG" id="tcb:TCARB_1400"/>
<dbReference type="PANTHER" id="PTHR39198:SF1">
    <property type="entry name" value="ALPHA-GALACTOSIDASE NEW3 DOMAIN-CONTAINING PROTEIN"/>
    <property type="match status" value="1"/>
</dbReference>
<organism evidence="3 4">
    <name type="scientific">Thermofilum adornatum 1505</name>
    <dbReference type="NCBI Taxonomy" id="697581"/>
    <lineage>
        <taxon>Archaea</taxon>
        <taxon>Thermoproteota</taxon>
        <taxon>Thermoprotei</taxon>
        <taxon>Thermofilales</taxon>
        <taxon>Thermofilaceae</taxon>
        <taxon>Thermofilum</taxon>
    </lineage>
</organism>
<dbReference type="Pfam" id="PF13620">
    <property type="entry name" value="CarboxypepD_reg"/>
    <property type="match status" value="1"/>
</dbReference>
<dbReference type="InterPro" id="IPR013783">
    <property type="entry name" value="Ig-like_fold"/>
</dbReference>
<accession>A0A3G1A699</accession>
<dbReference type="RefSeq" id="WP_020962012.1">
    <property type="nucleotide sequence ID" value="NZ_CP007493.1"/>
</dbReference>
<sequence>MSGDSLKKLVAIIFALTLFLSLRTVYSQGSVFFYGQVVDENGSPIGSAQLTVYRGIYIVTSATTKNDGSFSLFVQPGSYTLVIYKKGYSPLYYSFEVTPEKGGSLGLIVLKKGVSVVPEATSISASQGDNVRINLRIYNSCLDPLLVNFSFVAPRDWEIALVDSKGLAVNNVYLNPGENKTLTLVANVPLNATELSLVSLYYYWANLSSRIDFTFRIAQKNWKFFNVPTAVIKGFPGAQIAIPINITSPLSNDIPVTLYLITPPNIIATLVDENGLAVQTVIAKPSMPRRLQLILYVSPNAQLSTYTIKLVAKTSFAQQIENIQVDVESSYDLLKINVNAASLNATSGSTLSLKFILENDGNMPTVALVKASANSPLIRVYISTSGENLASIYLMPGEKKTLSLVIELDTLLPPGVYLLTLSANGTTSTATQGITIVVSGTRRLEVLTTNFKVTGRPGSVATFKLVLANKGTVTLKDVVLQVDSPSKDISVSFNPTRLSLPPNSTASFDLSIYISQNVTEGMYNIPLTIIAGEIKTNRIIVLEVTAEQGLSYPLMAVGIFVTSLAVVYYSNKRQRK</sequence>
<protein>
    <recommendedName>
        <fullName evidence="2">Alpha-galactosidase NEW3 domain-containing protein</fullName>
    </recommendedName>
</protein>
<keyword evidence="1" id="KW-1133">Transmembrane helix</keyword>
<name>A0A3G1A699_9CREN</name>
<evidence type="ECO:0000256" key="1">
    <source>
        <dbReference type="SAM" id="Phobius"/>
    </source>
</evidence>
<dbReference type="PANTHER" id="PTHR39198">
    <property type="entry name" value="HYPOTHETICAL MEMBRANE PROTEIN, CONSERVED"/>
    <property type="match status" value="1"/>
</dbReference>
<gene>
    <name evidence="3" type="ORF">TCARB_1400</name>
</gene>
<feature type="transmembrane region" description="Helical" evidence="1">
    <location>
        <begin position="550"/>
        <end position="569"/>
    </location>
</feature>
<keyword evidence="1" id="KW-0472">Membrane</keyword>
<dbReference type="STRING" id="697581.TCARB_1400"/>
<dbReference type="SUPFAM" id="SSF49464">
    <property type="entry name" value="Carboxypeptidase regulatory domain-like"/>
    <property type="match status" value="1"/>
</dbReference>
<feature type="domain" description="Alpha-galactosidase NEW3" evidence="2">
    <location>
        <begin position="457"/>
        <end position="529"/>
    </location>
</feature>
<dbReference type="Pfam" id="PF10633">
    <property type="entry name" value="NPCBM_assoc"/>
    <property type="match status" value="1"/>
</dbReference>
<reference evidence="4" key="1">
    <citation type="book" date="2010" name="EXTREMOPHILES" publisher="0:0-0">
        <title>Complete genome sequences of ten hyperthermophilic archaea reveal their metabolic capabilities and possible ecological roles.</title>
        <editorList>
            <person name="?"/>
        </editorList>
        <authorList>
            <person name="Ravin N.V."/>
            <person name="Mardanov A.V."/>
            <person name="Bonch-Osmolovskaya E.A."/>
            <person name="Skryabin K.G."/>
        </authorList>
    </citation>
    <scope>NUCLEOTIDE SEQUENCE [LARGE SCALE GENOMIC DNA]</scope>
    <source>
        <strain evidence="4">1505</strain>
    </source>
</reference>
<dbReference type="AlphaFoldDB" id="A0A3G1A699"/>
<evidence type="ECO:0000313" key="4">
    <source>
        <dbReference type="Proteomes" id="UP000266720"/>
    </source>
</evidence>
<keyword evidence="1" id="KW-0812">Transmembrane</keyword>
<dbReference type="EMBL" id="CP007493">
    <property type="protein sequence ID" value="AJB42446.1"/>
    <property type="molecule type" value="Genomic_DNA"/>
</dbReference>
<proteinExistence type="predicted"/>
<dbReference type="Gene3D" id="2.60.40.1120">
    <property type="entry name" value="Carboxypeptidase-like, regulatory domain"/>
    <property type="match status" value="1"/>
</dbReference>